<dbReference type="Pfam" id="PF14226">
    <property type="entry name" value="DIOX_N"/>
    <property type="match status" value="1"/>
</dbReference>
<evidence type="ECO:0000313" key="6">
    <source>
        <dbReference type="Proteomes" id="UP001392437"/>
    </source>
</evidence>
<dbReference type="Pfam" id="PF03171">
    <property type="entry name" value="2OG-FeII_Oxy"/>
    <property type="match status" value="1"/>
</dbReference>
<feature type="domain" description="Fe2OG dioxygenase" evidence="4">
    <location>
        <begin position="214"/>
        <end position="332"/>
    </location>
</feature>
<name>A0AAW0QL87_9PEZI</name>
<evidence type="ECO:0000256" key="1">
    <source>
        <dbReference type="ARBA" id="ARBA00008056"/>
    </source>
</evidence>
<accession>A0AAW0QL87</accession>
<comment type="similarity">
    <text evidence="1 2">Belongs to the iron/ascorbate-dependent oxidoreductase family.</text>
</comment>
<dbReference type="AlphaFoldDB" id="A0AAW0QL87"/>
<dbReference type="InterPro" id="IPR026992">
    <property type="entry name" value="DIOX_N"/>
</dbReference>
<organism evidence="5 6">
    <name type="scientific">Apiospora kogelbergensis</name>
    <dbReference type="NCBI Taxonomy" id="1337665"/>
    <lineage>
        <taxon>Eukaryota</taxon>
        <taxon>Fungi</taxon>
        <taxon>Dikarya</taxon>
        <taxon>Ascomycota</taxon>
        <taxon>Pezizomycotina</taxon>
        <taxon>Sordariomycetes</taxon>
        <taxon>Xylariomycetidae</taxon>
        <taxon>Amphisphaeriales</taxon>
        <taxon>Apiosporaceae</taxon>
        <taxon>Apiospora</taxon>
    </lineage>
</organism>
<dbReference type="Gene3D" id="2.60.120.330">
    <property type="entry name" value="B-lactam Antibiotic, Isopenicillin N Synthase, Chain"/>
    <property type="match status" value="1"/>
</dbReference>
<dbReference type="GO" id="GO:0046872">
    <property type="term" value="F:metal ion binding"/>
    <property type="evidence" value="ECO:0007669"/>
    <property type="project" value="UniProtKB-KW"/>
</dbReference>
<dbReference type="GO" id="GO:0044283">
    <property type="term" value="P:small molecule biosynthetic process"/>
    <property type="evidence" value="ECO:0007669"/>
    <property type="project" value="UniProtKB-ARBA"/>
</dbReference>
<keyword evidence="2" id="KW-0408">Iron</keyword>
<dbReference type="EMBL" id="JAQQWP010000009">
    <property type="protein sequence ID" value="KAK8101367.1"/>
    <property type="molecule type" value="Genomic_DNA"/>
</dbReference>
<feature type="region of interest" description="Disordered" evidence="3">
    <location>
        <begin position="1"/>
        <end position="25"/>
    </location>
</feature>
<dbReference type="GO" id="GO:0016491">
    <property type="term" value="F:oxidoreductase activity"/>
    <property type="evidence" value="ECO:0007669"/>
    <property type="project" value="UniProtKB-KW"/>
</dbReference>
<dbReference type="InterPro" id="IPR044861">
    <property type="entry name" value="IPNS-like_FE2OG_OXY"/>
</dbReference>
<proteinExistence type="inferred from homology"/>
<evidence type="ECO:0000256" key="2">
    <source>
        <dbReference type="RuleBase" id="RU003682"/>
    </source>
</evidence>
<sequence>MPHANSPTPTTAEFTPSEYPPFPSGLPTVELETISLSKLLARDAAEQARVFEVCKGRGFFYLDLEDGQPAAGETLLRGADAIARTGERTFALPTDEKMGYLMGAAVGAAANAPRQLFGYKQVGATLANKATGVRDTAEFFNVAKDDMTSPAADPADMPRRGASWPSAILEQRELFAGYMRAAHGVGMLILGLLVDKLGVKPEEIWNRHRIGELAGDHVRITRGPPRDKEEMPEIQTPSHTDFGTITILMNWLGGLQVWSESSRSAILTDGQPDVPGEWLWVVPKRGCAIINLGDAAVKFTNGVFCSGRHRVIPAPGPQGKFPRYSVVYFVRPEDKVIMEALEGEGIPKKEQGEEEEQKLTATDWIYRQAMNLGTVFPGSK</sequence>
<evidence type="ECO:0000256" key="3">
    <source>
        <dbReference type="SAM" id="MobiDB-lite"/>
    </source>
</evidence>
<dbReference type="PANTHER" id="PTHR47990">
    <property type="entry name" value="2-OXOGLUTARATE (2OG) AND FE(II)-DEPENDENT OXYGENASE SUPERFAMILY PROTEIN-RELATED"/>
    <property type="match status" value="1"/>
</dbReference>
<dbReference type="InterPro" id="IPR027443">
    <property type="entry name" value="IPNS-like_sf"/>
</dbReference>
<dbReference type="SUPFAM" id="SSF51197">
    <property type="entry name" value="Clavaminate synthase-like"/>
    <property type="match status" value="1"/>
</dbReference>
<dbReference type="PROSITE" id="PS51471">
    <property type="entry name" value="FE2OG_OXY"/>
    <property type="match status" value="1"/>
</dbReference>
<evidence type="ECO:0000313" key="5">
    <source>
        <dbReference type="EMBL" id="KAK8101367.1"/>
    </source>
</evidence>
<dbReference type="Proteomes" id="UP001392437">
    <property type="component" value="Unassembled WGS sequence"/>
</dbReference>
<reference evidence="5 6" key="1">
    <citation type="submission" date="2023-01" db="EMBL/GenBank/DDBJ databases">
        <title>Analysis of 21 Apiospora genomes using comparative genomics revels a genus with tremendous synthesis potential of carbohydrate active enzymes and secondary metabolites.</title>
        <authorList>
            <person name="Sorensen T."/>
        </authorList>
    </citation>
    <scope>NUCLEOTIDE SEQUENCE [LARGE SCALE GENOMIC DNA]</scope>
    <source>
        <strain evidence="5 6">CBS 117206</strain>
    </source>
</reference>
<keyword evidence="2" id="KW-0479">Metal-binding</keyword>
<gene>
    <name evidence="5" type="ORF">PG999_011741</name>
</gene>
<feature type="compositionally biased region" description="Polar residues" evidence="3">
    <location>
        <begin position="1"/>
        <end position="14"/>
    </location>
</feature>
<keyword evidence="6" id="KW-1185">Reference proteome</keyword>
<dbReference type="InterPro" id="IPR005123">
    <property type="entry name" value="Oxoglu/Fe-dep_dioxygenase_dom"/>
</dbReference>
<evidence type="ECO:0000259" key="4">
    <source>
        <dbReference type="PROSITE" id="PS51471"/>
    </source>
</evidence>
<dbReference type="InterPro" id="IPR050231">
    <property type="entry name" value="Iron_ascorbate_oxido_reductase"/>
</dbReference>
<comment type="caution">
    <text evidence="5">The sequence shown here is derived from an EMBL/GenBank/DDBJ whole genome shotgun (WGS) entry which is preliminary data.</text>
</comment>
<keyword evidence="2" id="KW-0560">Oxidoreductase</keyword>
<protein>
    <recommendedName>
        <fullName evidence="4">Fe2OG dioxygenase domain-containing protein</fullName>
    </recommendedName>
</protein>